<name>A0A0F9IRN6_9ZZZZ</name>
<sequence>MKLILAGGTCSACIYGKFYSQFTPHMACLAQNTKFVDFRGICPKFVWNIYGLEYKKL</sequence>
<dbReference type="AlphaFoldDB" id="A0A0F9IRN6"/>
<protein>
    <submittedName>
        <fullName evidence="1">Uncharacterized protein</fullName>
    </submittedName>
</protein>
<accession>A0A0F9IRN6</accession>
<comment type="caution">
    <text evidence="1">The sequence shown here is derived from an EMBL/GenBank/DDBJ whole genome shotgun (WGS) entry which is preliminary data.</text>
</comment>
<gene>
    <name evidence="1" type="ORF">LCGC14_1545480</name>
</gene>
<organism evidence="1">
    <name type="scientific">marine sediment metagenome</name>
    <dbReference type="NCBI Taxonomy" id="412755"/>
    <lineage>
        <taxon>unclassified sequences</taxon>
        <taxon>metagenomes</taxon>
        <taxon>ecological metagenomes</taxon>
    </lineage>
</organism>
<proteinExistence type="predicted"/>
<evidence type="ECO:0000313" key="1">
    <source>
        <dbReference type="EMBL" id="KKM60074.1"/>
    </source>
</evidence>
<reference evidence="1" key="1">
    <citation type="journal article" date="2015" name="Nature">
        <title>Complex archaea that bridge the gap between prokaryotes and eukaryotes.</title>
        <authorList>
            <person name="Spang A."/>
            <person name="Saw J.H."/>
            <person name="Jorgensen S.L."/>
            <person name="Zaremba-Niedzwiedzka K."/>
            <person name="Martijn J."/>
            <person name="Lind A.E."/>
            <person name="van Eijk R."/>
            <person name="Schleper C."/>
            <person name="Guy L."/>
            <person name="Ettema T.J."/>
        </authorList>
    </citation>
    <scope>NUCLEOTIDE SEQUENCE</scope>
</reference>
<dbReference type="EMBL" id="LAZR01011745">
    <property type="protein sequence ID" value="KKM60074.1"/>
    <property type="molecule type" value="Genomic_DNA"/>
</dbReference>